<comment type="caution">
    <text evidence="8">Lacks conserved residue(s) required for the propagation of feature annotation.</text>
</comment>
<dbReference type="FunFam" id="3.40.50.10860:FF:000004">
    <property type="entry name" value="Quinate/shikimate dehydrogenase"/>
    <property type="match status" value="1"/>
</dbReference>
<dbReference type="GO" id="GO:0004764">
    <property type="term" value="F:shikimate 3-dehydrogenase (NADP+) activity"/>
    <property type="evidence" value="ECO:0007669"/>
    <property type="project" value="UniProtKB-UniRule"/>
</dbReference>
<dbReference type="AlphaFoldDB" id="A0A366EL06"/>
<dbReference type="Pfam" id="PF18317">
    <property type="entry name" value="SDH_C"/>
    <property type="match status" value="1"/>
</dbReference>
<evidence type="ECO:0000256" key="6">
    <source>
        <dbReference type="ARBA" id="ARBA00023141"/>
    </source>
</evidence>
<comment type="pathway">
    <text evidence="1 8">Metabolic intermediate biosynthesis; chorismate biosynthesis; chorismate from D-erythrose 4-phosphate and phosphoenolpyruvate: step 4/7.</text>
</comment>
<feature type="binding site" evidence="8">
    <location>
        <position position="241"/>
    </location>
    <ligand>
        <name>NADP(+)</name>
        <dbReference type="ChEBI" id="CHEBI:58349"/>
    </ligand>
</feature>
<dbReference type="Gene3D" id="3.40.50.10860">
    <property type="entry name" value="Leucine Dehydrogenase, chain A, domain 1"/>
    <property type="match status" value="1"/>
</dbReference>
<dbReference type="NCBIfam" id="NF001314">
    <property type="entry name" value="PRK00258.2-2"/>
    <property type="match status" value="1"/>
</dbReference>
<dbReference type="Gene3D" id="3.40.50.720">
    <property type="entry name" value="NAD(P)-binding Rossmann-like Domain"/>
    <property type="match status" value="1"/>
</dbReference>
<gene>
    <name evidence="8" type="primary">aroE</name>
    <name evidence="12" type="ORF">DET59_11567</name>
</gene>
<dbReference type="EC" id="1.1.1.25" evidence="2 8"/>
<dbReference type="PANTHER" id="PTHR21089:SF1">
    <property type="entry name" value="BIFUNCTIONAL 3-DEHYDROQUINATE DEHYDRATASE_SHIKIMATE DEHYDROGENASE, CHLOROPLASTIC"/>
    <property type="match status" value="1"/>
</dbReference>
<evidence type="ECO:0000256" key="3">
    <source>
        <dbReference type="ARBA" id="ARBA00022605"/>
    </source>
</evidence>
<evidence type="ECO:0000256" key="7">
    <source>
        <dbReference type="ARBA" id="ARBA00049442"/>
    </source>
</evidence>
<dbReference type="CDD" id="cd01065">
    <property type="entry name" value="NAD_bind_Shikimate_DH"/>
    <property type="match status" value="1"/>
</dbReference>
<dbReference type="InterPro" id="IPR013708">
    <property type="entry name" value="Shikimate_DH-bd_N"/>
</dbReference>
<organism evidence="12 13">
    <name type="scientific">Rossellomorea aquimaris</name>
    <dbReference type="NCBI Taxonomy" id="189382"/>
    <lineage>
        <taxon>Bacteria</taxon>
        <taxon>Bacillati</taxon>
        <taxon>Bacillota</taxon>
        <taxon>Bacilli</taxon>
        <taxon>Bacillales</taxon>
        <taxon>Bacillaceae</taxon>
        <taxon>Rossellomorea</taxon>
    </lineage>
</organism>
<dbReference type="EMBL" id="QNRJ01000015">
    <property type="protein sequence ID" value="RBP02400.1"/>
    <property type="molecule type" value="Genomic_DNA"/>
</dbReference>
<keyword evidence="4 8" id="KW-0521">NADP</keyword>
<evidence type="ECO:0000259" key="11">
    <source>
        <dbReference type="Pfam" id="PF18317"/>
    </source>
</evidence>
<feature type="domain" description="Shikimate dehydrogenase substrate binding N-terminal" evidence="10">
    <location>
        <begin position="6"/>
        <end position="88"/>
    </location>
</feature>
<keyword evidence="6 8" id="KW-0057">Aromatic amino acid biosynthesis</keyword>
<keyword evidence="5 8" id="KW-0560">Oxidoreductase</keyword>
<feature type="binding site" evidence="8">
    <location>
        <begin position="126"/>
        <end position="130"/>
    </location>
    <ligand>
        <name>NADP(+)</name>
        <dbReference type="ChEBI" id="CHEBI:58349"/>
    </ligand>
</feature>
<feature type="binding site" evidence="8">
    <location>
        <position position="220"/>
    </location>
    <ligand>
        <name>shikimate</name>
        <dbReference type="ChEBI" id="CHEBI:36208"/>
    </ligand>
</feature>
<dbReference type="InterPro" id="IPR011342">
    <property type="entry name" value="Shikimate_DH"/>
</dbReference>
<feature type="binding site" evidence="8">
    <location>
        <position position="218"/>
    </location>
    <ligand>
        <name>NADP(+)</name>
        <dbReference type="ChEBI" id="CHEBI:58349"/>
    </ligand>
</feature>
<dbReference type="Proteomes" id="UP000252118">
    <property type="component" value="Unassembled WGS sequence"/>
</dbReference>
<evidence type="ECO:0000256" key="2">
    <source>
        <dbReference type="ARBA" id="ARBA00012962"/>
    </source>
</evidence>
<feature type="binding site" evidence="8">
    <location>
        <position position="61"/>
    </location>
    <ligand>
        <name>shikimate</name>
        <dbReference type="ChEBI" id="CHEBI:36208"/>
    </ligand>
</feature>
<feature type="domain" description="SDH C-terminal" evidence="11">
    <location>
        <begin position="241"/>
        <end position="270"/>
    </location>
</feature>
<reference evidence="12 13" key="1">
    <citation type="submission" date="2018-06" db="EMBL/GenBank/DDBJ databases">
        <title>Freshwater and sediment microbial communities from various areas in North America, analyzing microbe dynamics in response to fracking.</title>
        <authorList>
            <person name="Lamendella R."/>
        </authorList>
    </citation>
    <scope>NUCLEOTIDE SEQUENCE [LARGE SCALE GENOMIC DNA]</scope>
    <source>
        <strain evidence="12 13">97B</strain>
    </source>
</reference>
<dbReference type="NCBIfam" id="NF001319">
    <property type="entry name" value="PRK00258.3-3"/>
    <property type="match status" value="1"/>
</dbReference>
<feature type="active site" description="Proton acceptor" evidence="8">
    <location>
        <position position="65"/>
    </location>
</feature>
<dbReference type="NCBIfam" id="TIGR00507">
    <property type="entry name" value="aroE"/>
    <property type="match status" value="1"/>
</dbReference>
<feature type="binding site" evidence="8">
    <location>
        <begin position="150"/>
        <end position="155"/>
    </location>
    <ligand>
        <name>NADP(+)</name>
        <dbReference type="ChEBI" id="CHEBI:58349"/>
    </ligand>
</feature>
<dbReference type="InterPro" id="IPR036291">
    <property type="entry name" value="NAD(P)-bd_dom_sf"/>
</dbReference>
<dbReference type="Pfam" id="PF08501">
    <property type="entry name" value="Shikimate_dh_N"/>
    <property type="match status" value="1"/>
</dbReference>
<dbReference type="RefSeq" id="WP_258549704.1">
    <property type="nucleotide sequence ID" value="NZ_QNRJ01000015.1"/>
</dbReference>
<dbReference type="GO" id="GO:0009073">
    <property type="term" value="P:aromatic amino acid family biosynthetic process"/>
    <property type="evidence" value="ECO:0007669"/>
    <property type="project" value="UniProtKB-KW"/>
</dbReference>
<dbReference type="GO" id="GO:0005829">
    <property type="term" value="C:cytosol"/>
    <property type="evidence" value="ECO:0007669"/>
    <property type="project" value="TreeGrafter"/>
</dbReference>
<evidence type="ECO:0000256" key="4">
    <source>
        <dbReference type="ARBA" id="ARBA00022857"/>
    </source>
</evidence>
<comment type="similarity">
    <text evidence="8">Belongs to the shikimate dehydrogenase family.</text>
</comment>
<evidence type="ECO:0000259" key="9">
    <source>
        <dbReference type="Pfam" id="PF01488"/>
    </source>
</evidence>
<dbReference type="GO" id="GO:0019632">
    <property type="term" value="P:shikimate metabolic process"/>
    <property type="evidence" value="ECO:0007669"/>
    <property type="project" value="InterPro"/>
</dbReference>
<feature type="binding site" evidence="8">
    <location>
        <position position="86"/>
    </location>
    <ligand>
        <name>shikimate</name>
        <dbReference type="ChEBI" id="CHEBI:36208"/>
    </ligand>
</feature>
<dbReference type="GO" id="GO:0008652">
    <property type="term" value="P:amino acid biosynthetic process"/>
    <property type="evidence" value="ECO:0007669"/>
    <property type="project" value="UniProtKB-KW"/>
</dbReference>
<dbReference type="Pfam" id="PF01488">
    <property type="entry name" value="Shikimate_DH"/>
    <property type="match status" value="1"/>
</dbReference>
<sequence>MALYGVIGDPIAHSMSPQMHNAAFQECGVDSAYVKFHVKKEQLSEALNGIKALGIHGVNVTVPHKEHVMPLLDEIDPLAEAIGAVNTIVNENGKLIGYNTDGLGFVEGLKNIADEPLEDQSMLIIGAGGAARAIYYSLASLGVKRIDVTNRTALRAEKMMEACPFDLNSGFLSLEAAENALDQYDVIIHTTSIGMFPHIEDSPVAIQELKEGCIVSDIIYNPLETALLKQAKQKGARTQNGLDMFVYQGALSFEKWTGIFPPYSIMKNIVLQQLGGQHVNR</sequence>
<dbReference type="HAMAP" id="MF_00222">
    <property type="entry name" value="Shikimate_DH_AroE"/>
    <property type="match status" value="1"/>
</dbReference>
<evidence type="ECO:0000313" key="13">
    <source>
        <dbReference type="Proteomes" id="UP000252118"/>
    </source>
</evidence>
<dbReference type="SUPFAM" id="SSF53223">
    <property type="entry name" value="Aminoacid dehydrogenase-like, N-terminal domain"/>
    <property type="match status" value="1"/>
</dbReference>
<evidence type="ECO:0000256" key="8">
    <source>
        <dbReference type="HAMAP-Rule" id="MF_00222"/>
    </source>
</evidence>
<dbReference type="InterPro" id="IPR006151">
    <property type="entry name" value="Shikm_DH/Glu-tRNA_Rdtase"/>
</dbReference>
<keyword evidence="3 8" id="KW-0028">Amino-acid biosynthesis</keyword>
<evidence type="ECO:0000256" key="1">
    <source>
        <dbReference type="ARBA" id="ARBA00004871"/>
    </source>
</evidence>
<dbReference type="UniPathway" id="UPA00053">
    <property type="reaction ID" value="UER00087"/>
</dbReference>
<comment type="catalytic activity">
    <reaction evidence="7 8">
        <text>shikimate + NADP(+) = 3-dehydroshikimate + NADPH + H(+)</text>
        <dbReference type="Rhea" id="RHEA:17737"/>
        <dbReference type="ChEBI" id="CHEBI:15378"/>
        <dbReference type="ChEBI" id="CHEBI:16630"/>
        <dbReference type="ChEBI" id="CHEBI:36208"/>
        <dbReference type="ChEBI" id="CHEBI:57783"/>
        <dbReference type="ChEBI" id="CHEBI:58349"/>
        <dbReference type="EC" id="1.1.1.25"/>
    </reaction>
</comment>
<dbReference type="GO" id="GO:0009423">
    <property type="term" value="P:chorismate biosynthetic process"/>
    <property type="evidence" value="ECO:0007669"/>
    <property type="project" value="UniProtKB-UniRule"/>
</dbReference>
<dbReference type="SUPFAM" id="SSF51735">
    <property type="entry name" value="NAD(P)-binding Rossmann-fold domains"/>
    <property type="match status" value="1"/>
</dbReference>
<comment type="caution">
    <text evidence="12">The sequence shown here is derived from an EMBL/GenBank/DDBJ whole genome shotgun (WGS) entry which is preliminary data.</text>
</comment>
<comment type="function">
    <text evidence="8">Involved in the biosynthesis of the chorismate, which leads to the biosynthesis of aromatic amino acids. Catalyzes the reversible NADPH linked reduction of 3-dehydroshikimate (DHSA) to yield shikimate (SA).</text>
</comment>
<dbReference type="InterPro" id="IPR041121">
    <property type="entry name" value="SDH_C"/>
</dbReference>
<name>A0A366EL06_9BACI</name>
<evidence type="ECO:0000313" key="12">
    <source>
        <dbReference type="EMBL" id="RBP02400.1"/>
    </source>
</evidence>
<dbReference type="InterPro" id="IPR022893">
    <property type="entry name" value="Shikimate_DH_fam"/>
</dbReference>
<evidence type="ECO:0000259" key="10">
    <source>
        <dbReference type="Pfam" id="PF08501"/>
    </source>
</evidence>
<proteinExistence type="inferred from homology"/>
<dbReference type="PANTHER" id="PTHR21089">
    <property type="entry name" value="SHIKIMATE DEHYDROGENASE"/>
    <property type="match status" value="1"/>
</dbReference>
<feature type="binding site" evidence="8">
    <location>
        <begin position="14"/>
        <end position="16"/>
    </location>
    <ligand>
        <name>shikimate</name>
        <dbReference type="ChEBI" id="CHEBI:36208"/>
    </ligand>
</feature>
<comment type="subunit">
    <text evidence="8">Homodimer.</text>
</comment>
<dbReference type="GO" id="GO:0050661">
    <property type="term" value="F:NADP binding"/>
    <property type="evidence" value="ECO:0007669"/>
    <property type="project" value="InterPro"/>
</dbReference>
<protein>
    <recommendedName>
        <fullName evidence="2 8">Shikimate dehydrogenase (NADP(+))</fullName>
        <shortName evidence="8">SDH</shortName>
        <ecNumber evidence="2 8">1.1.1.25</ecNumber>
    </recommendedName>
</protein>
<accession>A0A366EL06</accession>
<dbReference type="InterPro" id="IPR046346">
    <property type="entry name" value="Aminoacid_DH-like_N_sf"/>
</dbReference>
<feature type="domain" description="Quinate/shikimate 5-dehydrogenase/glutamyl-tRNA reductase" evidence="9">
    <location>
        <begin position="116"/>
        <end position="192"/>
    </location>
</feature>
<evidence type="ECO:0000256" key="5">
    <source>
        <dbReference type="ARBA" id="ARBA00023002"/>
    </source>
</evidence>
<feature type="binding site" evidence="8">
    <location>
        <position position="101"/>
    </location>
    <ligand>
        <name>shikimate</name>
        <dbReference type="ChEBI" id="CHEBI:36208"/>
    </ligand>
</feature>
<feature type="binding site" evidence="8">
    <location>
        <position position="248"/>
    </location>
    <ligand>
        <name>shikimate</name>
        <dbReference type="ChEBI" id="CHEBI:36208"/>
    </ligand>
</feature>